<dbReference type="EMBL" id="CACVBM020000144">
    <property type="protein sequence ID" value="CAA7015093.1"/>
    <property type="molecule type" value="Genomic_DNA"/>
</dbReference>
<gene>
    <name evidence="1" type="ORF">MERR_LOCUS2328</name>
</gene>
<dbReference type="Proteomes" id="UP000467841">
    <property type="component" value="Unassembled WGS sequence"/>
</dbReference>
<protein>
    <submittedName>
        <fullName evidence="1">Uncharacterized protein</fullName>
    </submittedName>
</protein>
<evidence type="ECO:0000313" key="1">
    <source>
        <dbReference type="EMBL" id="CAA7015093.1"/>
    </source>
</evidence>
<proteinExistence type="predicted"/>
<comment type="caution">
    <text evidence="1">The sequence shown here is derived from an EMBL/GenBank/DDBJ whole genome shotgun (WGS) entry which is preliminary data.</text>
</comment>
<accession>A0A6D2HGB6</accession>
<reference evidence="1" key="1">
    <citation type="submission" date="2020-01" db="EMBL/GenBank/DDBJ databases">
        <authorList>
            <person name="Mishra B."/>
        </authorList>
    </citation>
    <scope>NUCLEOTIDE SEQUENCE [LARGE SCALE GENOMIC DNA]</scope>
</reference>
<evidence type="ECO:0000313" key="2">
    <source>
        <dbReference type="Proteomes" id="UP000467841"/>
    </source>
</evidence>
<organism evidence="1 2">
    <name type="scientific">Microthlaspi erraticum</name>
    <dbReference type="NCBI Taxonomy" id="1685480"/>
    <lineage>
        <taxon>Eukaryota</taxon>
        <taxon>Viridiplantae</taxon>
        <taxon>Streptophyta</taxon>
        <taxon>Embryophyta</taxon>
        <taxon>Tracheophyta</taxon>
        <taxon>Spermatophyta</taxon>
        <taxon>Magnoliopsida</taxon>
        <taxon>eudicotyledons</taxon>
        <taxon>Gunneridae</taxon>
        <taxon>Pentapetalae</taxon>
        <taxon>rosids</taxon>
        <taxon>malvids</taxon>
        <taxon>Brassicales</taxon>
        <taxon>Brassicaceae</taxon>
        <taxon>Coluteocarpeae</taxon>
        <taxon>Microthlaspi</taxon>
    </lineage>
</organism>
<name>A0A6D2HGB6_9BRAS</name>
<sequence>MVTVAMGFTSLTMADPILSLSAQISSSTVSMADQTQRVSIRDDVFGVWKRSCFHQVSLTVEMKYLLFVRLGWFSFVTQFERAISVKGQVTIHDAQLLRHQSGEGIEFKIRKVLWCIGRRIWDPGKSVLWRKLQNKKMMFTHFWPLEYDGQDFNTKGNR</sequence>
<keyword evidence="2" id="KW-1185">Reference proteome</keyword>
<dbReference type="AlphaFoldDB" id="A0A6D2HGB6"/>